<dbReference type="Pfam" id="PF01513">
    <property type="entry name" value="NAD_kinase"/>
    <property type="match status" value="1"/>
</dbReference>
<dbReference type="EMBL" id="JAXOJX010000057">
    <property type="protein sequence ID" value="MDZ5460048.1"/>
    <property type="molecule type" value="Genomic_DNA"/>
</dbReference>
<dbReference type="GO" id="GO:0016301">
    <property type="term" value="F:kinase activity"/>
    <property type="evidence" value="ECO:0007669"/>
    <property type="project" value="UniProtKB-KW"/>
</dbReference>
<accession>A0ABU5IMC2</accession>
<evidence type="ECO:0000313" key="1">
    <source>
        <dbReference type="EMBL" id="MDZ5460048.1"/>
    </source>
</evidence>
<protein>
    <submittedName>
        <fullName evidence="1">NAD(+)/NADH kinase</fullName>
    </submittedName>
</protein>
<dbReference type="InterPro" id="IPR039065">
    <property type="entry name" value="AcoX-like"/>
</dbReference>
<proteinExistence type="predicted"/>
<reference evidence="1 2" key="1">
    <citation type="submission" date="2023-11" db="EMBL/GenBank/DDBJ databases">
        <title>Draft genome of Azohydromonas lata strain H1 (DSM1123), a polyhydroxyalkanoate producer.</title>
        <authorList>
            <person name="Traversa D."/>
            <person name="D'Addabbo P."/>
            <person name="Pazzani C."/>
            <person name="Manzari C."/>
            <person name="Chiara M."/>
            <person name="Scrascia M."/>
        </authorList>
    </citation>
    <scope>NUCLEOTIDE SEQUENCE [LARGE SCALE GENOMIC DNA]</scope>
    <source>
        <strain evidence="1 2">H1</strain>
    </source>
</reference>
<dbReference type="Proteomes" id="UP001293718">
    <property type="component" value="Unassembled WGS sequence"/>
</dbReference>
<dbReference type="InterPro" id="IPR011391">
    <property type="entry name" value="AcoX_kinase"/>
</dbReference>
<evidence type="ECO:0000313" key="2">
    <source>
        <dbReference type="Proteomes" id="UP001293718"/>
    </source>
</evidence>
<dbReference type="Gene3D" id="3.40.50.10330">
    <property type="entry name" value="Probable inorganic polyphosphate/atp-NAD kinase, domain 1"/>
    <property type="match status" value="1"/>
</dbReference>
<keyword evidence="1" id="KW-0808">Transferase</keyword>
<sequence length="350" mass="37810">MRSSQNSDEVCVGIIANPVSARDIRRVIANASNLQIAERVSIVLRLMSTLKSLGVGRVLVMPDKAGIRALLNRHLQRERPDADLFPAVEFLDMDVTSTVEDTFTAARLMRRRGVRALIVLGGDGTHRAVVREVADVPIAGLSTGTNNAFPELREPTLVAMAVALHATGRIPAEHALAWNKLLEVSIDGPNGSRRDIALVDAVISTERCIGARAVWKTDQLTAAYLTFADPTAIGLSAIGGLLMPVDRREPRGLAVQLASDGHAKRLDLRAPIAPGMLLDVPISSWTAMPPDEPFEVRHAGGIVALDGERELPFDSGERVRLTLRVNAFPTVDIPRSLHFAARQGLLHTVS</sequence>
<dbReference type="RefSeq" id="WP_322467624.1">
    <property type="nucleotide sequence ID" value="NZ_JAXOJX010000057.1"/>
</dbReference>
<keyword evidence="2" id="KW-1185">Reference proteome</keyword>
<dbReference type="SUPFAM" id="SSF111331">
    <property type="entry name" value="NAD kinase/diacylglycerol kinase-like"/>
    <property type="match status" value="1"/>
</dbReference>
<organism evidence="1 2">
    <name type="scientific">Azohydromonas lata</name>
    <dbReference type="NCBI Taxonomy" id="45677"/>
    <lineage>
        <taxon>Bacteria</taxon>
        <taxon>Pseudomonadati</taxon>
        <taxon>Pseudomonadota</taxon>
        <taxon>Betaproteobacteria</taxon>
        <taxon>Burkholderiales</taxon>
        <taxon>Sphaerotilaceae</taxon>
        <taxon>Azohydromonas</taxon>
    </lineage>
</organism>
<keyword evidence="1" id="KW-0418">Kinase</keyword>
<name>A0ABU5IMC2_9BURK</name>
<dbReference type="PANTHER" id="PTHR40697">
    <property type="entry name" value="ACETOIN CATABOLISM PROTEIN X"/>
    <property type="match status" value="1"/>
</dbReference>
<dbReference type="PIRSF" id="PIRSF018567">
    <property type="entry name" value="AcoX"/>
    <property type="match status" value="1"/>
</dbReference>
<gene>
    <name evidence="1" type="ORF">SM757_26050</name>
</gene>
<comment type="caution">
    <text evidence="1">The sequence shown here is derived from an EMBL/GenBank/DDBJ whole genome shotgun (WGS) entry which is preliminary data.</text>
</comment>
<dbReference type="PANTHER" id="PTHR40697:SF3">
    <property type="entry name" value="ACETOIN CATABOLISM PROTEIN X"/>
    <property type="match status" value="1"/>
</dbReference>
<dbReference type="InterPro" id="IPR016064">
    <property type="entry name" value="NAD/diacylglycerol_kinase_sf"/>
</dbReference>
<dbReference type="InterPro" id="IPR017438">
    <property type="entry name" value="ATP-NAD_kinase_N"/>
</dbReference>
<dbReference type="InterPro" id="IPR002504">
    <property type="entry name" value="NADK"/>
</dbReference>